<gene>
    <name evidence="2" type="ORF">TTHERM_00895690</name>
</gene>
<feature type="chain" id="PRO_5004200749" description="Transmembrane protein" evidence="1">
    <location>
        <begin position="22"/>
        <end position="361"/>
    </location>
</feature>
<dbReference type="RefSeq" id="XP_001031219.1">
    <property type="nucleotide sequence ID" value="XM_001031219.3"/>
</dbReference>
<feature type="signal peptide" evidence="1">
    <location>
        <begin position="1"/>
        <end position="21"/>
    </location>
</feature>
<accession>Q22E58</accession>
<evidence type="ECO:0000256" key="1">
    <source>
        <dbReference type="SAM" id="SignalP"/>
    </source>
</evidence>
<dbReference type="PROSITE" id="PS51257">
    <property type="entry name" value="PROKAR_LIPOPROTEIN"/>
    <property type="match status" value="1"/>
</dbReference>
<evidence type="ECO:0000313" key="2">
    <source>
        <dbReference type="EMBL" id="EAR83556.1"/>
    </source>
</evidence>
<organism evidence="2 3">
    <name type="scientific">Tetrahymena thermophila (strain SB210)</name>
    <dbReference type="NCBI Taxonomy" id="312017"/>
    <lineage>
        <taxon>Eukaryota</taxon>
        <taxon>Sar</taxon>
        <taxon>Alveolata</taxon>
        <taxon>Ciliophora</taxon>
        <taxon>Intramacronucleata</taxon>
        <taxon>Oligohymenophorea</taxon>
        <taxon>Hymenostomatida</taxon>
        <taxon>Tetrahymenina</taxon>
        <taxon>Tetrahymenidae</taxon>
        <taxon>Tetrahymena</taxon>
    </lineage>
</organism>
<dbReference type="KEGG" id="tet:TTHERM_00895690"/>
<keyword evidence="1" id="KW-0732">Signal</keyword>
<sequence>MRKISFELSILLLVLACSCNCQYIFNNCTDINEYEVCQQYKSCQWVKKPEYNFCYSACYATKFQQECVANSLCTWVNQQPAQCISNPLSCPANASDQGCNADYCTFTPQKCSAQPEKCPSFTTAESCGTTQCTWQVSNTCIYNQASNQCANLIGDQCAGPYCQSVQKCVNKTQKQMRGSLISDVDCSSFNPQDCASHPECEISTSCVGVTTQDQGCSLSKDQNSCSTGQSANFCTWLSGTCNTNQAYCTSNCDLEYCKVDQPSNCKINPKSTTCSSQSRQSCTTGVNYNFCLVQEIVPAVCKPKEEICSFSQSEDSCQTTPFGCLYRQVGVCTFVSEVQQSANSRVLIYSFTLLAFLQIIF</sequence>
<reference evidence="3" key="1">
    <citation type="journal article" date="2006" name="PLoS Biol.">
        <title>Macronuclear genome sequence of the ciliate Tetrahymena thermophila, a model eukaryote.</title>
        <authorList>
            <person name="Eisen J.A."/>
            <person name="Coyne R.S."/>
            <person name="Wu M."/>
            <person name="Wu D."/>
            <person name="Thiagarajan M."/>
            <person name="Wortman J.R."/>
            <person name="Badger J.H."/>
            <person name="Ren Q."/>
            <person name="Amedeo P."/>
            <person name="Jones K.M."/>
            <person name="Tallon L.J."/>
            <person name="Delcher A.L."/>
            <person name="Salzberg S.L."/>
            <person name="Silva J.C."/>
            <person name="Haas B.J."/>
            <person name="Majoros W.H."/>
            <person name="Farzad M."/>
            <person name="Carlton J.M."/>
            <person name="Smith R.K. Jr."/>
            <person name="Garg J."/>
            <person name="Pearlman R.E."/>
            <person name="Karrer K.M."/>
            <person name="Sun L."/>
            <person name="Manning G."/>
            <person name="Elde N.C."/>
            <person name="Turkewitz A.P."/>
            <person name="Asai D.J."/>
            <person name="Wilkes D.E."/>
            <person name="Wang Y."/>
            <person name="Cai H."/>
            <person name="Collins K."/>
            <person name="Stewart B.A."/>
            <person name="Lee S.R."/>
            <person name="Wilamowska K."/>
            <person name="Weinberg Z."/>
            <person name="Ruzzo W.L."/>
            <person name="Wloga D."/>
            <person name="Gaertig J."/>
            <person name="Frankel J."/>
            <person name="Tsao C.-C."/>
            <person name="Gorovsky M.A."/>
            <person name="Keeling P.J."/>
            <person name="Waller R.F."/>
            <person name="Patron N.J."/>
            <person name="Cherry J.M."/>
            <person name="Stover N.A."/>
            <person name="Krieger C.J."/>
            <person name="del Toro C."/>
            <person name="Ryder H.F."/>
            <person name="Williamson S.C."/>
            <person name="Barbeau R.A."/>
            <person name="Hamilton E.P."/>
            <person name="Orias E."/>
        </authorList>
    </citation>
    <scope>NUCLEOTIDE SEQUENCE [LARGE SCALE GENOMIC DNA]</scope>
    <source>
        <strain evidence="3">SB210</strain>
    </source>
</reference>
<evidence type="ECO:0000313" key="3">
    <source>
        <dbReference type="Proteomes" id="UP000009168"/>
    </source>
</evidence>
<dbReference type="HOGENOM" id="CLU_768331_0_0_1"/>
<keyword evidence="3" id="KW-1185">Reference proteome</keyword>
<proteinExistence type="predicted"/>
<protein>
    <recommendedName>
        <fullName evidence="4">Transmembrane protein</fullName>
    </recommendedName>
</protein>
<dbReference type="InParanoid" id="Q22E58"/>
<dbReference type="AlphaFoldDB" id="Q22E58"/>
<name>Q22E58_TETTS</name>
<evidence type="ECO:0008006" key="4">
    <source>
        <dbReference type="Google" id="ProtNLM"/>
    </source>
</evidence>
<dbReference type="GeneID" id="7835589"/>
<dbReference type="EMBL" id="GG662758">
    <property type="protein sequence ID" value="EAR83556.1"/>
    <property type="molecule type" value="Genomic_DNA"/>
</dbReference>
<dbReference type="Proteomes" id="UP000009168">
    <property type="component" value="Unassembled WGS sequence"/>
</dbReference>